<dbReference type="KEGG" id="dde:Dde_2548"/>
<protein>
    <submittedName>
        <fullName evidence="2">Uncharacterized protein</fullName>
    </submittedName>
</protein>
<accession>Q30YA2</accession>
<feature type="region of interest" description="Disordered" evidence="1">
    <location>
        <begin position="45"/>
        <end position="67"/>
    </location>
</feature>
<feature type="region of interest" description="Disordered" evidence="1">
    <location>
        <begin position="200"/>
        <end position="222"/>
    </location>
</feature>
<dbReference type="EMBL" id="CP000112">
    <property type="protein sequence ID" value="ABB39344.1"/>
    <property type="molecule type" value="Genomic_DNA"/>
</dbReference>
<reference evidence="2 3" key="1">
    <citation type="journal article" date="2011" name="J. Bacteriol.">
        <title>Complete genome sequence and updated annotation of Desulfovibrio alaskensis G20.</title>
        <authorList>
            <person name="Hauser L.J."/>
            <person name="Land M.L."/>
            <person name="Brown S.D."/>
            <person name="Larimer F."/>
            <person name="Keller K.L."/>
            <person name="Rapp-Giles B.J."/>
            <person name="Price M.N."/>
            <person name="Lin M."/>
            <person name="Bruce D.C."/>
            <person name="Detter J.C."/>
            <person name="Tapia R."/>
            <person name="Han C.S."/>
            <person name="Goodwin L.A."/>
            <person name="Cheng J.F."/>
            <person name="Pitluck S."/>
            <person name="Copeland A."/>
            <person name="Lucas S."/>
            <person name="Nolan M."/>
            <person name="Lapidus A.L."/>
            <person name="Palumbo A.V."/>
            <person name="Wall J.D."/>
        </authorList>
    </citation>
    <scope>NUCLEOTIDE SEQUENCE [LARGE SCALE GENOMIC DNA]</scope>
    <source>
        <strain evidence="3">ATCC BAA 1058 / DSM 17464 / G20</strain>
    </source>
</reference>
<evidence type="ECO:0000256" key="1">
    <source>
        <dbReference type="SAM" id="MobiDB-lite"/>
    </source>
</evidence>
<proteinExistence type="predicted"/>
<dbReference type="Proteomes" id="UP000002710">
    <property type="component" value="Chromosome"/>
</dbReference>
<dbReference type="HOGENOM" id="CLU_108406_0_0_7"/>
<organism evidence="2 3">
    <name type="scientific">Oleidesulfovibrio alaskensis (strain ATCC BAA-1058 / DSM 17464 / G20)</name>
    <name type="common">Desulfovibrio alaskensis</name>
    <dbReference type="NCBI Taxonomy" id="207559"/>
    <lineage>
        <taxon>Bacteria</taxon>
        <taxon>Pseudomonadati</taxon>
        <taxon>Thermodesulfobacteriota</taxon>
        <taxon>Desulfovibrionia</taxon>
        <taxon>Desulfovibrionales</taxon>
        <taxon>Desulfovibrionaceae</taxon>
        <taxon>Oleidesulfovibrio</taxon>
    </lineage>
</organism>
<gene>
    <name evidence="2" type="ordered locus">Dde_2548</name>
</gene>
<dbReference type="STRING" id="207559.Dde_2548"/>
<keyword evidence="3" id="KW-1185">Reference proteome</keyword>
<dbReference type="RefSeq" id="WP_011368395.1">
    <property type="nucleotide sequence ID" value="NC_007519.1"/>
</dbReference>
<dbReference type="eggNOG" id="ENOG5032E0R">
    <property type="taxonomic scope" value="Bacteria"/>
</dbReference>
<evidence type="ECO:0000313" key="2">
    <source>
        <dbReference type="EMBL" id="ABB39344.1"/>
    </source>
</evidence>
<dbReference type="AlphaFoldDB" id="Q30YA2"/>
<feature type="compositionally biased region" description="Basic and acidic residues" evidence="1">
    <location>
        <begin position="212"/>
        <end position="222"/>
    </location>
</feature>
<name>Q30YA2_OLEA2</name>
<evidence type="ECO:0000313" key="3">
    <source>
        <dbReference type="Proteomes" id="UP000002710"/>
    </source>
</evidence>
<sequence>MNNLPGAAHMAPQEHAPAQVMTQGKEGDAAAGGTVQARIVTETPVHSAASPQVQQTGGAPQTQQGTAQVQRTVEEYAITLPQEVPVSGGLLDEFKGFCAEAGLSPAQAQRAADFYVSRLMRETAQGRADCEHVLRSEVFGQNYDERLAGARRALVSLDGRMRGRLTPLVESGWGNHPAFVEMMAHVGEMLGEDAVGAAMPAGGGSGPMSTEDFLRREVFRTR</sequence>
<feature type="compositionally biased region" description="Low complexity" evidence="1">
    <location>
        <begin position="51"/>
        <end position="67"/>
    </location>
</feature>